<dbReference type="Pfam" id="PF07589">
    <property type="entry name" value="PEP-CTERM"/>
    <property type="match status" value="1"/>
</dbReference>
<gene>
    <name evidence="3" type="ORF">RZN69_11375</name>
</gene>
<feature type="chain" id="PRO_5042967655" evidence="1">
    <location>
        <begin position="34"/>
        <end position="218"/>
    </location>
</feature>
<organism evidence="3 4">
    <name type="scientific">Rubellicoccus peritrichatus</name>
    <dbReference type="NCBI Taxonomy" id="3080537"/>
    <lineage>
        <taxon>Bacteria</taxon>
        <taxon>Pseudomonadati</taxon>
        <taxon>Verrucomicrobiota</taxon>
        <taxon>Opitutia</taxon>
        <taxon>Puniceicoccales</taxon>
        <taxon>Cerasicoccaceae</taxon>
        <taxon>Rubellicoccus</taxon>
    </lineage>
</organism>
<feature type="domain" description="Ice-binding protein C-terminal" evidence="2">
    <location>
        <begin position="187"/>
        <end position="213"/>
    </location>
</feature>
<dbReference type="RefSeq" id="WP_317836282.1">
    <property type="nucleotide sequence ID" value="NZ_CP136920.1"/>
</dbReference>
<reference evidence="3 4" key="1">
    <citation type="submission" date="2023-10" db="EMBL/GenBank/DDBJ databases">
        <title>Rubellicoccus peritrichatus gen. nov., sp. nov., isolated from an algae of coral reef tank.</title>
        <authorList>
            <person name="Luo J."/>
        </authorList>
    </citation>
    <scope>NUCLEOTIDE SEQUENCE [LARGE SCALE GENOMIC DNA]</scope>
    <source>
        <strain evidence="3 4">CR14</strain>
    </source>
</reference>
<dbReference type="NCBIfam" id="TIGR02595">
    <property type="entry name" value="PEP_CTERM"/>
    <property type="match status" value="1"/>
</dbReference>
<dbReference type="InterPro" id="IPR013424">
    <property type="entry name" value="Ice-binding_C"/>
</dbReference>
<evidence type="ECO:0000313" key="3">
    <source>
        <dbReference type="EMBL" id="WOO43689.1"/>
    </source>
</evidence>
<protein>
    <submittedName>
        <fullName evidence="3">PEP-CTERM sorting domain-containing protein</fullName>
    </submittedName>
</protein>
<dbReference type="EMBL" id="CP136920">
    <property type="protein sequence ID" value="WOO43689.1"/>
    <property type="molecule type" value="Genomic_DNA"/>
</dbReference>
<feature type="signal peptide" evidence="1">
    <location>
        <begin position="1"/>
        <end position="33"/>
    </location>
</feature>
<dbReference type="Proteomes" id="UP001304300">
    <property type="component" value="Chromosome"/>
</dbReference>
<keyword evidence="1" id="KW-0732">Signal</keyword>
<dbReference type="KEGG" id="puo:RZN69_11375"/>
<evidence type="ECO:0000256" key="1">
    <source>
        <dbReference type="SAM" id="SignalP"/>
    </source>
</evidence>
<name>A0AAQ3LFN3_9BACT</name>
<evidence type="ECO:0000259" key="2">
    <source>
        <dbReference type="Pfam" id="PF07589"/>
    </source>
</evidence>
<proteinExistence type="predicted"/>
<evidence type="ECO:0000313" key="4">
    <source>
        <dbReference type="Proteomes" id="UP001304300"/>
    </source>
</evidence>
<accession>A0AAQ3LFN3</accession>
<dbReference type="AlphaFoldDB" id="A0AAQ3LFN3"/>
<keyword evidence="4" id="KW-1185">Reference proteome</keyword>
<sequence>MKIITNPVNYNTTTVRTSAASVCALLGASNLQAAVITNTDLGLSGFIVGNGTSSVAWNIDNVGNAELDVDLNATYFVNLTSFQNAFGLRATASAANAYMLNLGPSAKVNTGAFNMSSVFSVLFSGSIKRAVGFTSGESGYMGFQFNPSGSLVLYGWAEVILTEGGDSGTFEVVQWAYDDSGANIQTPVPEPATAALGLGALALGAAGLRRWRKAKQTT</sequence>